<feature type="compositionally biased region" description="Acidic residues" evidence="1">
    <location>
        <begin position="1459"/>
        <end position="1469"/>
    </location>
</feature>
<feature type="compositionally biased region" description="Low complexity" evidence="1">
    <location>
        <begin position="1"/>
        <end position="33"/>
    </location>
</feature>
<feature type="compositionally biased region" description="Polar residues" evidence="1">
    <location>
        <begin position="972"/>
        <end position="1004"/>
    </location>
</feature>
<feature type="compositionally biased region" description="Polar residues" evidence="1">
    <location>
        <begin position="556"/>
        <end position="576"/>
    </location>
</feature>
<feature type="compositionally biased region" description="Basic and acidic residues" evidence="1">
    <location>
        <begin position="1470"/>
        <end position="1485"/>
    </location>
</feature>
<feature type="compositionally biased region" description="Polar residues" evidence="1">
    <location>
        <begin position="599"/>
        <end position="616"/>
    </location>
</feature>
<feature type="region of interest" description="Disordered" evidence="1">
    <location>
        <begin position="1175"/>
        <end position="1258"/>
    </location>
</feature>
<feature type="region of interest" description="Disordered" evidence="1">
    <location>
        <begin position="808"/>
        <end position="833"/>
    </location>
</feature>
<feature type="region of interest" description="Disordered" evidence="1">
    <location>
        <begin position="124"/>
        <end position="148"/>
    </location>
</feature>
<feature type="compositionally biased region" description="Polar residues" evidence="1">
    <location>
        <begin position="1015"/>
        <end position="1029"/>
    </location>
</feature>
<feature type="region of interest" description="Disordered" evidence="1">
    <location>
        <begin position="386"/>
        <end position="428"/>
    </location>
</feature>
<sequence length="1567" mass="153146">MGSTGSATATSSPTVTTGTQPTGSTTAAPTTTQSGGGSGVLSGNQQVTSGAYACNFSGNAISVFGDAISVGSTGSATATSMPWLSLWSGGLLTGGNILIDSSTGACNISGMAISVFGDAKSIDSTGSATATSSPTASSSGSGGGGLLSGNQQVGSSATAWNISGNAISIFGDAKSINSTGSATATSSPSASSSGAGGTLSGNQQVGSSASAWNFSGNAISVFGDAKSINSTGSATATSSPSASSSGGGGMLSGNQQVGSSAEAWNFSGNAISVFGDAKSIGSVGSATATSSPSVSSSGESDWVASFMGWLLFGNQQAWSTAGAWNISGNAISVFGSALSEGSTGSAEATSSPEVESSGGEGLLSGNQQVTSSATATNWSGNAVSVFGDATSEDSTGSAEATSSPQVRSSGSEGMLSGNQQVSSEAEATNVSGNAVAVFGDATSEDSTGSAEATSSPRVHSSGSEGLLSGNQQVTSSATATNWSGNALAVFGDATSEDSTGSAEATSSPRVASSGSDGMGSGNQQVSSEAEAMNVSGNAVALFGDASSHHSDGWAEATSSPRVHSSGSDGLLSGNQQVTSTASATNWSGNALAVFGDASSRGSEGSATATSSPSVRSHGSDGMLSGNQHVSSEASAMNVSGNAVALLGDARSSWSEGSAEATSSPRVHSSGSEGMLSGNQQVMSSASATNWSGNALAVLGDASSRGSEGSATATSSPYVRSHGSDGLLSGNQQVWSDAEAMNVSGNAVALLGDASSHHSDGWAEATSSPRVHSSGSDGMGSGNQQVMSSASATNWSGNALAVLGDATSRGSYGSAEATSSPYVRSHGSDGVLSGNQQVMSDASAMNVSGNAVALLGDAHSSWSEGSAEATSSPRVHSSGSDGMGSGNQQVMSAASAENWSGNALAVLGDASSRGSYGSAEATSSPYVRSHGSDGLLSGNQQVTSDAEAMNVSGNAVALLGDARSHHSEGWAEATSSPRVHSSGSDGVLSGNQQVTSSASATNWSGNALAMGGDATSRGSYGSAEATSSPYVRSHGSDGLLSGNQQVSSEAEAMNVSGNAVALFGDAHSSWSEGSAEATSSPRVHSSGSDGMGSGNQQVMSAASAENWSGNALAVLGDASSRGSYGSAEATSSPYVRSHGSDGLLSGNQQVTSDAEAMNVSGNAVALLGDARSHHSEGWAEATSSPRVHSSGSDGVLSGNQQVTSSASATNWSGNALAMGGDATSRGSYGSAEATSSPYVRSHGSDGLLSGNQQVSSEAEAMNVSGNAVALFGDAHSSWSEGSAEATSSPRVHSSGSDGVLSGNQQVTSSASAENWSGNALAVFGDATSRGSEGSAEATSSPYVRSSGSGGLMSGNQQVSSEAEAMNVSGNAVALFGDARSHHSVGSARATSSPTVISSGSGGVLSGNQQVTSTAHATNWSGNAIAVFGDATSVGSVGSAVAESCPMVISGSDRWGHECGEESEPPEEECPEPPKHECPEPPEHECPEPPQAECPDSESPHQPNPEQPGKADDGGETGAAGDGRASLPAAAAELPVTGADASGLALPALVLLALGMMLMRGRRRERTMS</sequence>
<feature type="region of interest" description="Disordered" evidence="1">
    <location>
        <begin position="1118"/>
        <end position="1146"/>
    </location>
</feature>
<feature type="compositionally biased region" description="Polar residues" evidence="1">
    <location>
        <begin position="444"/>
        <end position="475"/>
    </location>
</feature>
<name>A0A1H1R1I4_9MICO</name>
<feature type="compositionally biased region" description="Polar residues" evidence="1">
    <location>
        <begin position="1119"/>
        <end position="1133"/>
    </location>
</feature>
<feature type="region of interest" description="Disordered" evidence="1">
    <location>
        <begin position="655"/>
        <end position="677"/>
    </location>
</feature>
<feature type="region of interest" description="Disordered" evidence="1">
    <location>
        <begin position="442"/>
        <end position="475"/>
    </location>
</feature>
<feature type="compositionally biased region" description="Polar residues" evidence="1">
    <location>
        <begin position="703"/>
        <end position="717"/>
    </location>
</feature>
<organism evidence="3 4">
    <name type="scientific">Agrococcus carbonis</name>
    <dbReference type="NCBI Taxonomy" id="684552"/>
    <lineage>
        <taxon>Bacteria</taxon>
        <taxon>Bacillati</taxon>
        <taxon>Actinomycetota</taxon>
        <taxon>Actinomycetes</taxon>
        <taxon>Micrococcales</taxon>
        <taxon>Microbacteriaceae</taxon>
        <taxon>Agrococcus</taxon>
    </lineage>
</organism>
<feature type="region of interest" description="Disordered" evidence="1">
    <location>
        <begin position="1277"/>
        <end position="1311"/>
    </location>
</feature>
<keyword evidence="2" id="KW-1133">Transmembrane helix</keyword>
<feature type="compositionally biased region" description="Polar residues" evidence="1">
    <location>
        <begin position="1180"/>
        <end position="1212"/>
    </location>
</feature>
<feature type="region of interest" description="Disordered" evidence="1">
    <location>
        <begin position="1453"/>
        <end position="1524"/>
    </location>
</feature>
<dbReference type="STRING" id="684552.SAMN04489719_1990"/>
<feature type="compositionally biased region" description="Polar residues" evidence="1">
    <location>
        <begin position="1327"/>
        <end position="1345"/>
    </location>
</feature>
<feature type="region of interest" description="Disordered" evidence="1">
    <location>
        <begin position="494"/>
        <end position="529"/>
    </location>
</feature>
<protein>
    <recommendedName>
        <fullName evidence="5">LPXTG-motif cell wall anchor domain-containing protein</fullName>
    </recommendedName>
</protein>
<feature type="region of interest" description="Disordered" evidence="1">
    <location>
        <begin position="1069"/>
        <end position="1101"/>
    </location>
</feature>
<feature type="compositionally biased region" description="Polar residues" evidence="1">
    <location>
        <begin position="392"/>
        <end position="428"/>
    </location>
</feature>
<feature type="compositionally biased region" description="Low complexity" evidence="1">
    <location>
        <begin position="230"/>
        <end position="244"/>
    </location>
</feature>
<feature type="compositionally biased region" description="Polar residues" evidence="1">
    <location>
        <begin position="496"/>
        <end position="527"/>
    </location>
</feature>
<evidence type="ECO:0000313" key="3">
    <source>
        <dbReference type="EMBL" id="SDS29532.1"/>
    </source>
</evidence>
<feature type="region of interest" description="Disordered" evidence="1">
    <location>
        <begin position="597"/>
        <end position="631"/>
    </location>
</feature>
<feature type="compositionally biased region" description="Polar residues" evidence="1">
    <location>
        <begin position="808"/>
        <end position="821"/>
    </location>
</feature>
<reference evidence="4" key="1">
    <citation type="submission" date="2016-10" db="EMBL/GenBank/DDBJ databases">
        <authorList>
            <person name="Varghese N."/>
            <person name="Submissions S."/>
        </authorList>
    </citation>
    <scope>NUCLEOTIDE SEQUENCE [LARGE SCALE GENOMIC DNA]</scope>
    <source>
        <strain evidence="4">DSM 22965</strain>
    </source>
</reference>
<evidence type="ECO:0000256" key="1">
    <source>
        <dbReference type="SAM" id="MobiDB-lite"/>
    </source>
</evidence>
<keyword evidence="2" id="KW-0472">Membrane</keyword>
<feature type="region of interest" description="Disordered" evidence="1">
    <location>
        <begin position="230"/>
        <end position="256"/>
    </location>
</feature>
<feature type="compositionally biased region" description="Polar residues" evidence="1">
    <location>
        <begin position="764"/>
        <end position="788"/>
    </location>
</feature>
<feature type="region of interest" description="Disordered" evidence="1">
    <location>
        <begin position="862"/>
        <end position="893"/>
    </location>
</feature>
<keyword evidence="2" id="KW-0812">Transmembrane</keyword>
<feature type="region of interest" description="Disordered" evidence="1">
    <location>
        <begin position="341"/>
        <end position="371"/>
    </location>
</feature>
<feature type="transmembrane region" description="Helical" evidence="2">
    <location>
        <begin position="1539"/>
        <end position="1557"/>
    </location>
</feature>
<dbReference type="Proteomes" id="UP000199649">
    <property type="component" value="Chromosome I"/>
</dbReference>
<gene>
    <name evidence="3" type="ORF">SAMN04489719_1990</name>
</gene>
<feature type="region of interest" description="Disordered" evidence="1">
    <location>
        <begin position="1326"/>
        <end position="1362"/>
    </location>
</feature>
<feature type="compositionally biased region" description="Low complexity" evidence="1">
    <location>
        <begin position="180"/>
        <end position="193"/>
    </location>
</feature>
<accession>A0A1H1R1I4</accession>
<evidence type="ECO:0008006" key="5">
    <source>
        <dbReference type="Google" id="ProtNLM"/>
    </source>
</evidence>
<feature type="region of interest" description="Disordered" evidence="1">
    <location>
        <begin position="180"/>
        <end position="202"/>
    </location>
</feature>
<feature type="compositionally biased region" description="Low complexity" evidence="1">
    <location>
        <begin position="124"/>
        <end position="139"/>
    </location>
</feature>
<feature type="region of interest" description="Disordered" evidence="1">
    <location>
        <begin position="756"/>
        <end position="788"/>
    </location>
</feature>
<feature type="compositionally biased region" description="Polar residues" evidence="1">
    <location>
        <begin position="1223"/>
        <end position="1237"/>
    </location>
</feature>
<feature type="region of interest" description="Disordered" evidence="1">
    <location>
        <begin position="1"/>
        <end position="42"/>
    </location>
</feature>
<proteinExistence type="predicted"/>
<dbReference type="EMBL" id="LT629734">
    <property type="protein sequence ID" value="SDS29532.1"/>
    <property type="molecule type" value="Genomic_DNA"/>
</dbReference>
<evidence type="ECO:0000256" key="2">
    <source>
        <dbReference type="SAM" id="Phobius"/>
    </source>
</evidence>
<feature type="region of interest" description="Disordered" evidence="1">
    <location>
        <begin position="967"/>
        <end position="1050"/>
    </location>
</feature>
<feature type="region of interest" description="Disordered" evidence="1">
    <location>
        <begin position="701"/>
        <end position="724"/>
    </location>
</feature>
<evidence type="ECO:0000313" key="4">
    <source>
        <dbReference type="Proteomes" id="UP000199649"/>
    </source>
</evidence>
<keyword evidence="4" id="KW-1185">Reference proteome</keyword>
<feature type="region of interest" description="Disordered" evidence="1">
    <location>
        <begin position="547"/>
        <end position="576"/>
    </location>
</feature>